<proteinExistence type="predicted"/>
<dbReference type="Proteomes" id="UP001296104">
    <property type="component" value="Unassembled WGS sequence"/>
</dbReference>
<feature type="transmembrane region" description="Helical" evidence="1">
    <location>
        <begin position="87"/>
        <end position="106"/>
    </location>
</feature>
<reference evidence="2" key="1">
    <citation type="submission" date="2023-11" db="EMBL/GenBank/DDBJ databases">
        <authorList>
            <person name="Alioto T."/>
            <person name="Alioto T."/>
            <person name="Gomez Garrido J."/>
        </authorList>
    </citation>
    <scope>NUCLEOTIDE SEQUENCE</scope>
</reference>
<keyword evidence="3" id="KW-1185">Reference proteome</keyword>
<accession>A0AAI8W1K6</accession>
<gene>
    <name evidence="2" type="ORF">LECACI_7A000035</name>
</gene>
<feature type="transmembrane region" description="Helical" evidence="1">
    <location>
        <begin position="118"/>
        <end position="137"/>
    </location>
</feature>
<evidence type="ECO:0000256" key="1">
    <source>
        <dbReference type="SAM" id="Phobius"/>
    </source>
</evidence>
<protein>
    <submittedName>
        <fullName evidence="2">Uncharacterized protein</fullName>
    </submittedName>
</protein>
<dbReference type="AlphaFoldDB" id="A0AAI8W1K6"/>
<sequence length="184" mass="21000">MYAHGLYNRYCVWTGWFCHILLVTIELVHLGYFALDLAGRLHHVPAGYGVGCALAFLFYCTEPMEVVLWSYHLLEPWVYLSLQTCKAALWSALSGVAIWVTIWSAVQPSWMRGPMHAAHVLTVLSYWTTFIYATMVFHQHRKSKGYQEELGGIEEAGERADIRLAGHRQPSGVYRPASSIYEPY</sequence>
<name>A0AAI8W1K6_9PEZI</name>
<keyword evidence="1" id="KW-0472">Membrane</keyword>
<evidence type="ECO:0000313" key="3">
    <source>
        <dbReference type="Proteomes" id="UP001296104"/>
    </source>
</evidence>
<organism evidence="2 3">
    <name type="scientific">Lecanosticta acicola</name>
    <dbReference type="NCBI Taxonomy" id="111012"/>
    <lineage>
        <taxon>Eukaryota</taxon>
        <taxon>Fungi</taxon>
        <taxon>Dikarya</taxon>
        <taxon>Ascomycota</taxon>
        <taxon>Pezizomycotina</taxon>
        <taxon>Dothideomycetes</taxon>
        <taxon>Dothideomycetidae</taxon>
        <taxon>Mycosphaerellales</taxon>
        <taxon>Mycosphaerellaceae</taxon>
        <taxon>Lecanosticta</taxon>
    </lineage>
</organism>
<feature type="transmembrane region" description="Helical" evidence="1">
    <location>
        <begin position="41"/>
        <end position="60"/>
    </location>
</feature>
<dbReference type="EMBL" id="CAVMBE010000001">
    <property type="protein sequence ID" value="CAK3736505.1"/>
    <property type="molecule type" value="Genomic_DNA"/>
</dbReference>
<feature type="transmembrane region" description="Helical" evidence="1">
    <location>
        <begin position="12"/>
        <end position="35"/>
    </location>
</feature>
<keyword evidence="1" id="KW-1133">Transmembrane helix</keyword>
<keyword evidence="1" id="KW-0812">Transmembrane</keyword>
<evidence type="ECO:0000313" key="2">
    <source>
        <dbReference type="EMBL" id="CAK3736505.1"/>
    </source>
</evidence>
<comment type="caution">
    <text evidence="2">The sequence shown here is derived from an EMBL/GenBank/DDBJ whole genome shotgun (WGS) entry which is preliminary data.</text>
</comment>